<evidence type="ECO:0000256" key="9">
    <source>
        <dbReference type="ARBA" id="ARBA00022989"/>
    </source>
</evidence>
<evidence type="ECO:0000256" key="13">
    <source>
        <dbReference type="ARBA" id="ARBA00037801"/>
    </source>
</evidence>
<evidence type="ECO:0000256" key="16">
    <source>
        <dbReference type="PROSITE-ProRule" id="PRU00290"/>
    </source>
</evidence>
<feature type="domain" description="V-SNARE coiled-coil homology" evidence="18">
    <location>
        <begin position="71"/>
        <end position="131"/>
    </location>
</feature>
<dbReference type="eggNOG" id="KOG0860">
    <property type="taxonomic scope" value="Eukaryota"/>
</dbReference>
<keyword evidence="20" id="KW-1185">Reference proteome</keyword>
<dbReference type="PRINTS" id="PR00219">
    <property type="entry name" value="SYNAPTOBREVN"/>
</dbReference>
<dbReference type="GO" id="GO:0043001">
    <property type="term" value="P:Golgi to plasma membrane protein transport"/>
    <property type="evidence" value="ECO:0007669"/>
    <property type="project" value="TreeGrafter"/>
</dbReference>
<evidence type="ECO:0000256" key="17">
    <source>
        <dbReference type="SAM" id="Phobius"/>
    </source>
</evidence>
<evidence type="ECO:0000256" key="4">
    <source>
        <dbReference type="ARBA" id="ARBA00022475"/>
    </source>
</evidence>
<keyword evidence="5" id="KW-0517">Myogenesis</keyword>
<dbReference type="AlphaFoldDB" id="L5LVD4"/>
<dbReference type="InterPro" id="IPR042581">
    <property type="entry name" value="VAMP5_R-SNARE"/>
</dbReference>
<accession>L5LVD4</accession>
<dbReference type="EMBL" id="KB107329">
    <property type="protein sequence ID" value="ELK30046.1"/>
    <property type="molecule type" value="Genomic_DNA"/>
</dbReference>
<dbReference type="GO" id="GO:0007517">
    <property type="term" value="P:muscle organ development"/>
    <property type="evidence" value="ECO:0007669"/>
    <property type="project" value="UniProtKB-KW"/>
</dbReference>
<evidence type="ECO:0000256" key="3">
    <source>
        <dbReference type="ARBA" id="ARBA00022473"/>
    </source>
</evidence>
<reference evidence="20" key="1">
    <citation type="journal article" date="2013" name="Science">
        <title>Comparative analysis of bat genomes provides insight into the evolution of flight and immunity.</title>
        <authorList>
            <person name="Zhang G."/>
            <person name="Cowled C."/>
            <person name="Shi Z."/>
            <person name="Huang Z."/>
            <person name="Bishop-Lilly K.A."/>
            <person name="Fang X."/>
            <person name="Wynne J.W."/>
            <person name="Xiong Z."/>
            <person name="Baker M.L."/>
            <person name="Zhao W."/>
            <person name="Tachedjian M."/>
            <person name="Zhu Y."/>
            <person name="Zhou P."/>
            <person name="Jiang X."/>
            <person name="Ng J."/>
            <person name="Yang L."/>
            <person name="Wu L."/>
            <person name="Xiao J."/>
            <person name="Feng Y."/>
            <person name="Chen Y."/>
            <person name="Sun X."/>
            <person name="Zhang Y."/>
            <person name="Marsh G.A."/>
            <person name="Crameri G."/>
            <person name="Broder C.C."/>
            <person name="Frey K.G."/>
            <person name="Wang L.F."/>
            <person name="Wang J."/>
        </authorList>
    </citation>
    <scope>NUCLEOTIDE SEQUENCE [LARGE SCALE GENOMIC DNA]</scope>
</reference>
<proteinExistence type="inferred from homology"/>
<dbReference type="GO" id="GO:0005886">
    <property type="term" value="C:plasma membrane"/>
    <property type="evidence" value="ECO:0007669"/>
    <property type="project" value="UniProtKB-SubCell"/>
</dbReference>
<evidence type="ECO:0000256" key="6">
    <source>
        <dbReference type="ARBA" id="ARBA00022553"/>
    </source>
</evidence>
<dbReference type="SUPFAM" id="SSF58038">
    <property type="entry name" value="SNARE fusion complex"/>
    <property type="match status" value="1"/>
</dbReference>
<evidence type="ECO:0000313" key="20">
    <source>
        <dbReference type="Proteomes" id="UP000010556"/>
    </source>
</evidence>
<evidence type="ECO:0000256" key="8">
    <source>
        <dbReference type="ARBA" id="ARBA00022782"/>
    </source>
</evidence>
<keyword evidence="3" id="KW-0217">Developmental protein</keyword>
<keyword evidence="10" id="KW-0333">Golgi apparatus</keyword>
<evidence type="ECO:0000256" key="7">
    <source>
        <dbReference type="ARBA" id="ARBA00022692"/>
    </source>
</evidence>
<dbReference type="PANTHER" id="PTHR47462">
    <property type="entry name" value="VESICLE-ASSOCIATED MEMBRANE PROTEIN 5"/>
    <property type="match status" value="1"/>
</dbReference>
<evidence type="ECO:0000256" key="5">
    <source>
        <dbReference type="ARBA" id="ARBA00022541"/>
    </source>
</evidence>
<keyword evidence="12 17" id="KW-0472">Membrane</keyword>
<dbReference type="PROSITE" id="PS50892">
    <property type="entry name" value="V_SNARE"/>
    <property type="match status" value="1"/>
</dbReference>
<gene>
    <name evidence="19" type="ORF">MDA_GLEAN10011861</name>
</gene>
<dbReference type="GO" id="GO:0030154">
    <property type="term" value="P:cell differentiation"/>
    <property type="evidence" value="ECO:0007669"/>
    <property type="project" value="UniProtKB-KW"/>
</dbReference>
<evidence type="ECO:0000256" key="14">
    <source>
        <dbReference type="ARBA" id="ARBA00055606"/>
    </source>
</evidence>
<evidence type="ECO:0000256" key="11">
    <source>
        <dbReference type="ARBA" id="ARBA00023054"/>
    </source>
</evidence>
<dbReference type="PANTHER" id="PTHR47462:SF1">
    <property type="entry name" value="VESICLE-ASSOCIATED MEMBRANE PROTEIN 5"/>
    <property type="match status" value="1"/>
</dbReference>
<comment type="subcellular location">
    <subcellularLocation>
        <location evidence="1">Cell membrane</location>
        <topology evidence="1">Single-pass type IV membrane protein</topology>
    </subcellularLocation>
    <subcellularLocation>
        <location evidence="13">Golgi apparatus</location>
        <location evidence="13">trans-Golgi network membrane</location>
        <topology evidence="13">Single-pass type IV membrane protein</topology>
    </subcellularLocation>
</comment>
<evidence type="ECO:0000256" key="10">
    <source>
        <dbReference type="ARBA" id="ARBA00023034"/>
    </source>
</evidence>
<sequence length="182" mass="19718">MVGVKKGPLSRPSPQGMLLSPLPLTLRPSATLSAPGSTLIPWKERAGLWPHSPGPQGRAQHEAGTLMAGKDLEQCQRQADEVTEIMLNNFDKVLERDGKLSELEQRSDQLLNMSSAFSKTTKTLAQKKRWENIRWRIYLGLVVGGGLLIILIVLLVIFLPQRSEGSSGPQAQDSGAASGPGD</sequence>
<evidence type="ECO:0000259" key="18">
    <source>
        <dbReference type="PROSITE" id="PS50892"/>
    </source>
</evidence>
<name>L5LVD4_MYODS</name>
<comment type="similarity">
    <text evidence="2">Belongs to the synaptobrevin family.</text>
</comment>
<keyword evidence="7 17" id="KW-0812">Transmembrane</keyword>
<protein>
    <recommendedName>
        <fullName evidence="15">Vesicle-associated membrane protein 5</fullName>
    </recommendedName>
</protein>
<dbReference type="GO" id="GO:0005794">
    <property type="term" value="C:Golgi apparatus"/>
    <property type="evidence" value="ECO:0007669"/>
    <property type="project" value="UniProtKB-SubCell"/>
</dbReference>
<dbReference type="CDD" id="cd15872">
    <property type="entry name" value="R-SNARE_VAMP5"/>
    <property type="match status" value="1"/>
</dbReference>
<evidence type="ECO:0000256" key="2">
    <source>
        <dbReference type="ARBA" id="ARBA00008025"/>
    </source>
</evidence>
<evidence type="ECO:0000256" key="1">
    <source>
        <dbReference type="ARBA" id="ARBA00004521"/>
    </source>
</evidence>
<keyword evidence="11 16" id="KW-0175">Coiled coil</keyword>
<keyword evidence="9 17" id="KW-1133">Transmembrane helix</keyword>
<evidence type="ECO:0000256" key="15">
    <source>
        <dbReference type="ARBA" id="ARBA00071310"/>
    </source>
</evidence>
<dbReference type="InterPro" id="IPR042166">
    <property type="entry name" value="Vamp5"/>
</dbReference>
<dbReference type="Pfam" id="PF00957">
    <property type="entry name" value="Synaptobrevin"/>
    <property type="match status" value="1"/>
</dbReference>
<keyword evidence="8" id="KW-0221">Differentiation</keyword>
<feature type="transmembrane region" description="Helical" evidence="17">
    <location>
        <begin position="137"/>
        <end position="159"/>
    </location>
</feature>
<keyword evidence="4" id="KW-1003">Cell membrane</keyword>
<comment type="function">
    <text evidence="14">May participate in trafficking events that are associated with myogenesis, such as myoblast fusion and/or GLUT4 trafficking.</text>
</comment>
<dbReference type="FunFam" id="1.20.5.110:FF:000064">
    <property type="entry name" value="Vesicle associated membrane protein 5"/>
    <property type="match status" value="1"/>
</dbReference>
<dbReference type="Gene3D" id="1.20.5.110">
    <property type="match status" value="1"/>
</dbReference>
<organism evidence="19 20">
    <name type="scientific">Myotis davidii</name>
    <name type="common">David's myotis</name>
    <dbReference type="NCBI Taxonomy" id="225400"/>
    <lineage>
        <taxon>Eukaryota</taxon>
        <taxon>Metazoa</taxon>
        <taxon>Chordata</taxon>
        <taxon>Craniata</taxon>
        <taxon>Vertebrata</taxon>
        <taxon>Euteleostomi</taxon>
        <taxon>Mammalia</taxon>
        <taxon>Eutheria</taxon>
        <taxon>Laurasiatheria</taxon>
        <taxon>Chiroptera</taxon>
        <taxon>Yangochiroptera</taxon>
        <taxon>Vespertilionidae</taxon>
        <taxon>Myotis</taxon>
    </lineage>
</organism>
<dbReference type="PROSITE" id="PS00417">
    <property type="entry name" value="SYNAPTOBREVIN"/>
    <property type="match status" value="1"/>
</dbReference>
<keyword evidence="6" id="KW-0597">Phosphoprotein</keyword>
<dbReference type="InterPro" id="IPR001388">
    <property type="entry name" value="Synaptobrevin-like"/>
</dbReference>
<evidence type="ECO:0000313" key="19">
    <source>
        <dbReference type="EMBL" id="ELK30046.1"/>
    </source>
</evidence>
<evidence type="ECO:0000256" key="12">
    <source>
        <dbReference type="ARBA" id="ARBA00023136"/>
    </source>
</evidence>
<dbReference type="InterPro" id="IPR042855">
    <property type="entry name" value="V_SNARE_CC"/>
</dbReference>
<dbReference type="Proteomes" id="UP000010556">
    <property type="component" value="Unassembled WGS sequence"/>
</dbReference>